<dbReference type="InterPro" id="IPR025420">
    <property type="entry name" value="DUF4143"/>
</dbReference>
<evidence type="ECO:0000259" key="2">
    <source>
        <dbReference type="Pfam" id="PF13635"/>
    </source>
</evidence>
<protein>
    <submittedName>
        <fullName evidence="3">ATPase</fullName>
    </submittedName>
</protein>
<dbReference type="Proteomes" id="UP000315689">
    <property type="component" value="Unassembled WGS sequence"/>
</dbReference>
<dbReference type="SUPFAM" id="SSF52540">
    <property type="entry name" value="P-loop containing nucleoside triphosphate hydrolases"/>
    <property type="match status" value="1"/>
</dbReference>
<evidence type="ECO:0000259" key="1">
    <source>
        <dbReference type="Pfam" id="PF13173"/>
    </source>
</evidence>
<gene>
    <name evidence="3" type="ORF">CEN89_422</name>
</gene>
<comment type="caution">
    <text evidence="3">The sequence shown here is derived from an EMBL/GenBank/DDBJ whole genome shotgun (WGS) entry which is preliminary data.</text>
</comment>
<dbReference type="PANTHER" id="PTHR43566">
    <property type="entry name" value="CONSERVED PROTEIN"/>
    <property type="match status" value="1"/>
</dbReference>
<name>A0A554LIZ8_9BACT</name>
<reference evidence="3 4" key="1">
    <citation type="submission" date="2017-07" db="EMBL/GenBank/DDBJ databases">
        <title>Mechanisms for carbon and nitrogen cycling indicate functional differentiation within the Candidate Phyla Radiation.</title>
        <authorList>
            <person name="Danczak R.E."/>
            <person name="Johnston M.D."/>
            <person name="Kenah C."/>
            <person name="Slattery M."/>
            <person name="Wrighton K.C."/>
            <person name="Wilkins M.J."/>
        </authorList>
    </citation>
    <scope>NUCLEOTIDE SEQUENCE [LARGE SCALE GENOMIC DNA]</scope>
    <source>
        <strain evidence="3">Licking1014_7</strain>
    </source>
</reference>
<dbReference type="AlphaFoldDB" id="A0A554LIZ8"/>
<feature type="domain" description="AAA" evidence="1">
    <location>
        <begin position="24"/>
        <end position="149"/>
    </location>
</feature>
<sequence>MKEFIRKDLFDNLWQALNGWVNLIQVIVGPRQIGKTTLAWQILERWSGEKIYETADQPATPPLEWLKQVWQKARDLSGQKRTLLVLDEVQKIPRWSELVKKLFDEDKRAKKNIRVLILGSSSLLVQKGLSESLAGRFELHRHYQWSLSECRQAFGLTLNEYLFFGGYPGGLTLRSNEERWSNYIRDSLIETVLAKDILLMSPVAKPALLRQTFNLAVSQPAQIISYQKILGTLVDAGNTTTIASYLRLLGQAFLVIGLERYSGAIVKQRGSTPKIIVYDNGLISSMSNLSFRQAMRDSSWRGRLVENAVGARLKIVSENKGGELFYWRRRQSEVDFIIRLGNGFIAIEVKSGASGRAPAALKEFTKHYPESKGLIISAEKMKKEESMEEVSVEDFLMEPMRYLG</sequence>
<proteinExistence type="predicted"/>
<dbReference type="Pfam" id="PF13173">
    <property type="entry name" value="AAA_14"/>
    <property type="match status" value="1"/>
</dbReference>
<dbReference type="InterPro" id="IPR041682">
    <property type="entry name" value="AAA_14"/>
</dbReference>
<accession>A0A554LIZ8</accession>
<evidence type="ECO:0000313" key="4">
    <source>
        <dbReference type="Proteomes" id="UP000315689"/>
    </source>
</evidence>
<evidence type="ECO:0000313" key="3">
    <source>
        <dbReference type="EMBL" id="TSC92840.1"/>
    </source>
</evidence>
<dbReference type="Pfam" id="PF13635">
    <property type="entry name" value="DUF4143"/>
    <property type="match status" value="1"/>
</dbReference>
<dbReference type="PANTHER" id="PTHR43566:SF1">
    <property type="entry name" value="AAA+ ATPASE DOMAIN-CONTAINING PROTEIN"/>
    <property type="match status" value="1"/>
</dbReference>
<feature type="domain" description="DUF4143" evidence="2">
    <location>
        <begin position="195"/>
        <end position="352"/>
    </location>
</feature>
<dbReference type="EMBL" id="VMGK01000012">
    <property type="protein sequence ID" value="TSC92840.1"/>
    <property type="molecule type" value="Genomic_DNA"/>
</dbReference>
<dbReference type="InterPro" id="IPR027417">
    <property type="entry name" value="P-loop_NTPase"/>
</dbReference>
<organism evidence="3 4">
    <name type="scientific">Candidatus Berkelbacteria bacterium Licking1014_7</name>
    <dbReference type="NCBI Taxonomy" id="2017147"/>
    <lineage>
        <taxon>Bacteria</taxon>
        <taxon>Candidatus Berkelbacteria</taxon>
    </lineage>
</organism>